<dbReference type="Gene3D" id="3.60.110.10">
    <property type="entry name" value="Carbon-nitrogen hydrolase"/>
    <property type="match status" value="1"/>
</dbReference>
<dbReference type="PATRIC" id="fig|1675527.3.peg.2879"/>
<organism evidence="4 5">
    <name type="scientific">Candidatus Rhodobacter oscarellae</name>
    <dbReference type="NCBI Taxonomy" id="1675527"/>
    <lineage>
        <taxon>Bacteria</taxon>
        <taxon>Pseudomonadati</taxon>
        <taxon>Pseudomonadota</taxon>
        <taxon>Alphaproteobacteria</taxon>
        <taxon>Rhodobacterales</taxon>
        <taxon>Rhodobacter group</taxon>
        <taxon>Rhodobacter</taxon>
    </lineage>
</organism>
<sequence length="260" mass="27844">MPQNDFRLALAQSPAELTGEAARFAWLEEVLSGMEPADLLLLPECFPTGYNIPNEIPALAQAPDGPWAQRMGQLAAQHGCAILYGYPERAGDTLFNAAQCIGPDGAALHHFRKLAIPPGIERGLYAPGAGAGVFAYRGLKIGVLICYDVEFPETVRHLALQGADLVLVPTALGARWPWIADVTAPVRAYENGIHLAYANHCGTENGVEFYGHSVIAGPHGRELARAGAAPGVIYATIDASLRDQFYADVPYLDDVKELAL</sequence>
<dbReference type="InterPro" id="IPR044083">
    <property type="entry name" value="RamA-like"/>
</dbReference>
<keyword evidence="2 4" id="KW-0378">Hydrolase</keyword>
<dbReference type="RefSeq" id="WP_053101280.1">
    <property type="nucleotide sequence ID" value="NZ_LFTY01000002.1"/>
</dbReference>
<comment type="similarity">
    <text evidence="1">Belongs to the carbon-nitrogen hydrolase superfamily. NIT1/NIT2 family.</text>
</comment>
<dbReference type="PROSITE" id="PS01227">
    <property type="entry name" value="UPF0012"/>
    <property type="match status" value="1"/>
</dbReference>
<comment type="caution">
    <text evidence="4">The sequence shown here is derived from an EMBL/GenBank/DDBJ whole genome shotgun (WGS) entry which is preliminary data.</text>
</comment>
<evidence type="ECO:0000313" key="5">
    <source>
        <dbReference type="Proteomes" id="UP000037178"/>
    </source>
</evidence>
<dbReference type="InterPro" id="IPR003010">
    <property type="entry name" value="C-N_Hydrolase"/>
</dbReference>
<dbReference type="InterPro" id="IPR001110">
    <property type="entry name" value="UPF0012_CS"/>
</dbReference>
<reference evidence="4 5" key="1">
    <citation type="submission" date="2015-06" db="EMBL/GenBank/DDBJ databases">
        <title>Draft genome sequence of an Alphaproteobacteria species associated to the Mediterranean sponge Oscarella lobularis.</title>
        <authorList>
            <person name="Jourda C."/>
            <person name="Santini S."/>
            <person name="Claverie J.-M."/>
        </authorList>
    </citation>
    <scope>NUCLEOTIDE SEQUENCE [LARGE SCALE GENOMIC DNA]</scope>
    <source>
        <strain evidence="4">IGS</strain>
    </source>
</reference>
<keyword evidence="5" id="KW-1185">Reference proteome</keyword>
<dbReference type="EMBL" id="LFTY01000002">
    <property type="protein sequence ID" value="KMW57782.1"/>
    <property type="molecule type" value="Genomic_DNA"/>
</dbReference>
<dbReference type="InterPro" id="IPR050345">
    <property type="entry name" value="Aliph_Amidase/BUP"/>
</dbReference>
<dbReference type="AlphaFoldDB" id="A0A0J9E4W2"/>
<accession>A0A0J9E4W2</accession>
<evidence type="ECO:0000259" key="3">
    <source>
        <dbReference type="PROSITE" id="PS50263"/>
    </source>
</evidence>
<dbReference type="GO" id="GO:0047588">
    <property type="term" value="F:5-aminopentanamidase activity"/>
    <property type="evidence" value="ECO:0007669"/>
    <property type="project" value="UniProtKB-EC"/>
</dbReference>
<name>A0A0J9E4W2_9RHOB</name>
<dbReference type="OrthoDB" id="9811121at2"/>
<evidence type="ECO:0000256" key="2">
    <source>
        <dbReference type="ARBA" id="ARBA00022801"/>
    </source>
</evidence>
<dbReference type="PANTHER" id="PTHR43674:SF2">
    <property type="entry name" value="BETA-UREIDOPROPIONASE"/>
    <property type="match status" value="1"/>
</dbReference>
<protein>
    <submittedName>
        <fullName evidence="4">5-aminopentanamidase</fullName>
        <ecNumber evidence="4">3.5.1.30</ecNumber>
    </submittedName>
</protein>
<dbReference type="CDD" id="cd07576">
    <property type="entry name" value="R-amidase_like"/>
    <property type="match status" value="1"/>
</dbReference>
<evidence type="ECO:0000256" key="1">
    <source>
        <dbReference type="ARBA" id="ARBA00010613"/>
    </source>
</evidence>
<feature type="domain" description="CN hydrolase" evidence="3">
    <location>
        <begin position="6"/>
        <end position="239"/>
    </location>
</feature>
<dbReference type="EC" id="3.5.1.30" evidence="4"/>
<dbReference type="PROSITE" id="PS50263">
    <property type="entry name" value="CN_HYDROLASE"/>
    <property type="match status" value="1"/>
</dbReference>
<dbReference type="STRING" id="1675527.AIOL_002750"/>
<dbReference type="PANTHER" id="PTHR43674">
    <property type="entry name" value="NITRILASE C965.09-RELATED"/>
    <property type="match status" value="1"/>
</dbReference>
<proteinExistence type="inferred from homology"/>
<dbReference type="GO" id="GO:0050126">
    <property type="term" value="F:N-carbamoylputrescine amidase activity"/>
    <property type="evidence" value="ECO:0007669"/>
    <property type="project" value="TreeGrafter"/>
</dbReference>
<evidence type="ECO:0000313" key="4">
    <source>
        <dbReference type="EMBL" id="KMW57782.1"/>
    </source>
</evidence>
<dbReference type="Proteomes" id="UP000037178">
    <property type="component" value="Unassembled WGS sequence"/>
</dbReference>
<gene>
    <name evidence="4" type="ORF">AIOL_002750</name>
</gene>
<dbReference type="Pfam" id="PF00795">
    <property type="entry name" value="CN_hydrolase"/>
    <property type="match status" value="1"/>
</dbReference>
<dbReference type="GO" id="GO:0033388">
    <property type="term" value="P:putrescine biosynthetic process from arginine"/>
    <property type="evidence" value="ECO:0007669"/>
    <property type="project" value="TreeGrafter"/>
</dbReference>
<dbReference type="InterPro" id="IPR036526">
    <property type="entry name" value="C-N_Hydrolase_sf"/>
</dbReference>
<dbReference type="SUPFAM" id="SSF56317">
    <property type="entry name" value="Carbon-nitrogen hydrolase"/>
    <property type="match status" value="1"/>
</dbReference>